<keyword evidence="2" id="KW-1185">Reference proteome</keyword>
<organism evidence="1 2">
    <name type="scientific">Aquilegia coerulea</name>
    <name type="common">Rocky mountain columbine</name>
    <dbReference type="NCBI Taxonomy" id="218851"/>
    <lineage>
        <taxon>Eukaryota</taxon>
        <taxon>Viridiplantae</taxon>
        <taxon>Streptophyta</taxon>
        <taxon>Embryophyta</taxon>
        <taxon>Tracheophyta</taxon>
        <taxon>Spermatophyta</taxon>
        <taxon>Magnoliopsida</taxon>
        <taxon>Ranunculales</taxon>
        <taxon>Ranunculaceae</taxon>
        <taxon>Thalictroideae</taxon>
        <taxon>Aquilegia</taxon>
    </lineage>
</organism>
<proteinExistence type="predicted"/>
<evidence type="ECO:0000313" key="2">
    <source>
        <dbReference type="Proteomes" id="UP000230069"/>
    </source>
</evidence>
<gene>
    <name evidence="1" type="ORF">AQUCO_01600013v1</name>
</gene>
<protein>
    <submittedName>
        <fullName evidence="1">Uncharacterized protein</fullName>
    </submittedName>
</protein>
<dbReference type="Proteomes" id="UP000230069">
    <property type="component" value="Unassembled WGS sequence"/>
</dbReference>
<dbReference type="AlphaFoldDB" id="A0A2G5DPT4"/>
<accession>A0A2G5DPT4</accession>
<sequence length="42" mass="4958">MANFQLQVKEKTKDLKVFFKKSVKIVSESCKKGWYKVKHIKG</sequence>
<name>A0A2G5DPT4_AQUCA</name>
<dbReference type="InParanoid" id="A0A2G5DPT4"/>
<dbReference type="EMBL" id="KZ305033">
    <property type="protein sequence ID" value="PIA45530.1"/>
    <property type="molecule type" value="Genomic_DNA"/>
</dbReference>
<evidence type="ECO:0000313" key="1">
    <source>
        <dbReference type="EMBL" id="PIA45530.1"/>
    </source>
</evidence>
<reference evidence="1 2" key="1">
    <citation type="submission" date="2017-09" db="EMBL/GenBank/DDBJ databases">
        <title>WGS assembly of Aquilegia coerulea Goldsmith.</title>
        <authorList>
            <person name="Hodges S."/>
            <person name="Kramer E."/>
            <person name="Nordborg M."/>
            <person name="Tomkins J."/>
            <person name="Borevitz J."/>
            <person name="Derieg N."/>
            <person name="Yan J."/>
            <person name="Mihaltcheva S."/>
            <person name="Hayes R.D."/>
            <person name="Rokhsar D."/>
        </authorList>
    </citation>
    <scope>NUCLEOTIDE SEQUENCE [LARGE SCALE GENOMIC DNA]</scope>
    <source>
        <strain evidence="2">cv. Goldsmith</strain>
    </source>
</reference>